<dbReference type="FunFam" id="1.10.287.610:FF:000002">
    <property type="entry name" value="DNA ligase"/>
    <property type="match status" value="1"/>
</dbReference>
<dbReference type="SMART" id="SM00278">
    <property type="entry name" value="HhH1"/>
    <property type="match status" value="3"/>
</dbReference>
<evidence type="ECO:0000256" key="9">
    <source>
        <dbReference type="ARBA" id="ARBA00022842"/>
    </source>
</evidence>
<dbReference type="SUPFAM" id="SSF52113">
    <property type="entry name" value="BRCT domain"/>
    <property type="match status" value="1"/>
</dbReference>
<gene>
    <name evidence="15" type="primary">ligA</name>
    <name evidence="17" type="ORF">DealDRAFT_2814</name>
</gene>
<dbReference type="InterPro" id="IPR013840">
    <property type="entry name" value="DNAligase_N"/>
</dbReference>
<feature type="active site" description="N6-AMP-lysine intermediate" evidence="15">
    <location>
        <position position="116"/>
    </location>
</feature>
<dbReference type="EMBL" id="ACJM01000019">
    <property type="protein sequence ID" value="EEG76374.1"/>
    <property type="molecule type" value="Genomic_DNA"/>
</dbReference>
<evidence type="ECO:0000256" key="3">
    <source>
        <dbReference type="ARBA" id="ARBA00013308"/>
    </source>
</evidence>
<dbReference type="Pfam" id="PF12826">
    <property type="entry name" value="HHH_2"/>
    <property type="match status" value="1"/>
</dbReference>
<keyword evidence="12 15" id="KW-0464">Manganese</keyword>
<dbReference type="InterPro" id="IPR041663">
    <property type="entry name" value="DisA/LigA_HHH"/>
</dbReference>
<feature type="binding site" evidence="15">
    <location>
        <begin position="34"/>
        <end position="38"/>
    </location>
    <ligand>
        <name>NAD(+)</name>
        <dbReference type="ChEBI" id="CHEBI:57540"/>
    </ligand>
</feature>
<dbReference type="Pfam" id="PF03119">
    <property type="entry name" value="DNA_ligase_ZBD"/>
    <property type="match status" value="1"/>
</dbReference>
<evidence type="ECO:0000256" key="10">
    <source>
        <dbReference type="ARBA" id="ARBA00023027"/>
    </source>
</evidence>
<keyword evidence="8 15" id="KW-0862">Zinc</keyword>
<dbReference type="InterPro" id="IPR001679">
    <property type="entry name" value="DNA_ligase"/>
</dbReference>
<keyword evidence="18" id="KW-1185">Reference proteome</keyword>
<dbReference type="RefSeq" id="WP_008518569.1">
    <property type="nucleotide sequence ID" value="NZ_ACJM01000019.1"/>
</dbReference>
<dbReference type="HAMAP" id="MF_01588">
    <property type="entry name" value="DNA_ligase_A"/>
    <property type="match status" value="1"/>
</dbReference>
<evidence type="ECO:0000256" key="15">
    <source>
        <dbReference type="HAMAP-Rule" id="MF_01588"/>
    </source>
</evidence>
<dbReference type="GO" id="GO:0006281">
    <property type="term" value="P:DNA repair"/>
    <property type="evidence" value="ECO:0007669"/>
    <property type="project" value="UniProtKB-KW"/>
</dbReference>
<feature type="binding site" evidence="15">
    <location>
        <position position="408"/>
    </location>
    <ligand>
        <name>Zn(2+)</name>
        <dbReference type="ChEBI" id="CHEBI:29105"/>
    </ligand>
</feature>
<feature type="binding site" evidence="15">
    <location>
        <begin position="83"/>
        <end position="84"/>
    </location>
    <ligand>
        <name>NAD(+)</name>
        <dbReference type="ChEBI" id="CHEBI:57540"/>
    </ligand>
</feature>
<keyword evidence="9 15" id="KW-0460">Magnesium</keyword>
<dbReference type="FunFam" id="3.30.470.30:FF:000001">
    <property type="entry name" value="DNA ligase"/>
    <property type="match status" value="1"/>
</dbReference>
<feature type="binding site" evidence="15">
    <location>
        <position position="405"/>
    </location>
    <ligand>
        <name>Zn(2+)</name>
        <dbReference type="ChEBI" id="CHEBI:29105"/>
    </ligand>
</feature>
<dbReference type="STRING" id="555088.DealDRAFT_2814"/>
<evidence type="ECO:0000256" key="11">
    <source>
        <dbReference type="ARBA" id="ARBA00023204"/>
    </source>
</evidence>
<evidence type="ECO:0000256" key="5">
    <source>
        <dbReference type="ARBA" id="ARBA00022705"/>
    </source>
</evidence>
<dbReference type="SMART" id="SM00292">
    <property type="entry name" value="BRCT"/>
    <property type="match status" value="1"/>
</dbReference>
<dbReference type="PROSITE" id="PS01055">
    <property type="entry name" value="DNA_LIGASE_N1"/>
    <property type="match status" value="1"/>
</dbReference>
<dbReference type="Gene3D" id="6.20.10.30">
    <property type="match status" value="1"/>
</dbReference>
<dbReference type="PIRSF" id="PIRSF001604">
    <property type="entry name" value="LigA"/>
    <property type="match status" value="1"/>
</dbReference>
<dbReference type="eggNOG" id="COG0272">
    <property type="taxonomic scope" value="Bacteria"/>
</dbReference>
<comment type="cofactor">
    <cofactor evidence="15">
        <name>Mg(2+)</name>
        <dbReference type="ChEBI" id="CHEBI:18420"/>
    </cofactor>
    <cofactor evidence="15">
        <name>Mn(2+)</name>
        <dbReference type="ChEBI" id="CHEBI:29035"/>
    </cofactor>
</comment>
<evidence type="ECO:0000259" key="16">
    <source>
        <dbReference type="PROSITE" id="PS50172"/>
    </source>
</evidence>
<dbReference type="PANTHER" id="PTHR23389:SF9">
    <property type="entry name" value="DNA LIGASE"/>
    <property type="match status" value="1"/>
</dbReference>
<dbReference type="InterPro" id="IPR013839">
    <property type="entry name" value="DNAligase_adenylation"/>
</dbReference>
<organism evidence="17 18">
    <name type="scientific">Dethiobacter alkaliphilus AHT 1</name>
    <dbReference type="NCBI Taxonomy" id="555088"/>
    <lineage>
        <taxon>Bacteria</taxon>
        <taxon>Bacillati</taxon>
        <taxon>Bacillota</taxon>
        <taxon>Dethiobacteria</taxon>
        <taxon>Dethiobacterales</taxon>
        <taxon>Dethiobacteraceae</taxon>
        <taxon>Dethiobacter</taxon>
    </lineage>
</organism>
<evidence type="ECO:0000256" key="8">
    <source>
        <dbReference type="ARBA" id="ARBA00022833"/>
    </source>
</evidence>
<dbReference type="Pfam" id="PF01653">
    <property type="entry name" value="DNA_ligase_aden"/>
    <property type="match status" value="1"/>
</dbReference>
<feature type="binding site" evidence="15">
    <location>
        <position position="311"/>
    </location>
    <ligand>
        <name>NAD(+)</name>
        <dbReference type="ChEBI" id="CHEBI:57540"/>
    </ligand>
</feature>
<dbReference type="InterPro" id="IPR004150">
    <property type="entry name" value="NAD_DNA_ligase_OB"/>
</dbReference>
<dbReference type="FunFam" id="3.40.50.10190:FF:000054">
    <property type="entry name" value="DNA ligase"/>
    <property type="match status" value="1"/>
</dbReference>
<dbReference type="GO" id="GO:0046872">
    <property type="term" value="F:metal ion binding"/>
    <property type="evidence" value="ECO:0007669"/>
    <property type="project" value="UniProtKB-KW"/>
</dbReference>
<dbReference type="PANTHER" id="PTHR23389">
    <property type="entry name" value="CHROMOSOME TRANSMISSION FIDELITY FACTOR 18"/>
    <property type="match status" value="1"/>
</dbReference>
<dbReference type="Gene3D" id="3.40.50.10190">
    <property type="entry name" value="BRCT domain"/>
    <property type="match status" value="1"/>
</dbReference>
<feature type="binding site" evidence="15">
    <location>
        <position position="171"/>
    </location>
    <ligand>
        <name>NAD(+)</name>
        <dbReference type="ChEBI" id="CHEBI:57540"/>
    </ligand>
</feature>
<evidence type="ECO:0000256" key="6">
    <source>
        <dbReference type="ARBA" id="ARBA00022723"/>
    </source>
</evidence>
<dbReference type="SUPFAM" id="SSF56091">
    <property type="entry name" value="DNA ligase/mRNA capping enzyme, catalytic domain"/>
    <property type="match status" value="1"/>
</dbReference>
<dbReference type="OrthoDB" id="9759736at2"/>
<dbReference type="SUPFAM" id="SSF50249">
    <property type="entry name" value="Nucleic acid-binding proteins"/>
    <property type="match status" value="1"/>
</dbReference>
<evidence type="ECO:0000313" key="18">
    <source>
        <dbReference type="Proteomes" id="UP000006443"/>
    </source>
</evidence>
<dbReference type="SUPFAM" id="SSF47781">
    <property type="entry name" value="RuvA domain 2-like"/>
    <property type="match status" value="1"/>
</dbReference>
<feature type="binding site" evidence="15">
    <location>
        <position position="423"/>
    </location>
    <ligand>
        <name>Zn(2+)</name>
        <dbReference type="ChEBI" id="CHEBI:29105"/>
    </ligand>
</feature>
<dbReference type="NCBIfam" id="TIGR00575">
    <property type="entry name" value="dnlj"/>
    <property type="match status" value="1"/>
</dbReference>
<comment type="caution">
    <text evidence="17">The sequence shown here is derived from an EMBL/GenBank/DDBJ whole genome shotgun (WGS) entry which is preliminary data.</text>
</comment>
<dbReference type="Pfam" id="PF00533">
    <property type="entry name" value="BRCT"/>
    <property type="match status" value="1"/>
</dbReference>
<dbReference type="CDD" id="cd00114">
    <property type="entry name" value="LIGANc"/>
    <property type="match status" value="1"/>
</dbReference>
<dbReference type="AlphaFoldDB" id="C0GK05"/>
<keyword evidence="11 15" id="KW-0234">DNA repair</keyword>
<dbReference type="InterPro" id="IPR010994">
    <property type="entry name" value="RuvA_2-like"/>
</dbReference>
<comment type="catalytic activity">
    <reaction evidence="13 15">
        <text>NAD(+) + (deoxyribonucleotide)n-3'-hydroxyl + 5'-phospho-(deoxyribonucleotide)m = (deoxyribonucleotide)n+m + AMP + beta-nicotinamide D-nucleotide.</text>
        <dbReference type="EC" id="6.5.1.2"/>
    </reaction>
</comment>
<dbReference type="Gene3D" id="3.30.470.30">
    <property type="entry name" value="DNA ligase/mRNA capping enzyme"/>
    <property type="match status" value="1"/>
</dbReference>
<accession>C0GK05</accession>
<dbReference type="Proteomes" id="UP000006443">
    <property type="component" value="Unassembled WGS sequence"/>
</dbReference>
<dbReference type="SMART" id="SM00532">
    <property type="entry name" value="LIGANc"/>
    <property type="match status" value="1"/>
</dbReference>
<dbReference type="Pfam" id="PF03120">
    <property type="entry name" value="OB_DNA_ligase"/>
    <property type="match status" value="1"/>
</dbReference>
<protein>
    <recommendedName>
        <fullName evidence="3 15">DNA ligase</fullName>
        <ecNumber evidence="2 15">6.5.1.2</ecNumber>
    </recommendedName>
    <alternativeName>
        <fullName evidence="15">Polydeoxyribonucleotide synthase [NAD(+)]</fullName>
    </alternativeName>
</protein>
<dbReference type="PROSITE" id="PS50172">
    <property type="entry name" value="BRCT"/>
    <property type="match status" value="1"/>
</dbReference>
<dbReference type="InterPro" id="IPR012340">
    <property type="entry name" value="NA-bd_OB-fold"/>
</dbReference>
<evidence type="ECO:0000313" key="17">
    <source>
        <dbReference type="EMBL" id="EEG76374.1"/>
    </source>
</evidence>
<dbReference type="GO" id="GO:0003677">
    <property type="term" value="F:DNA binding"/>
    <property type="evidence" value="ECO:0007669"/>
    <property type="project" value="InterPro"/>
</dbReference>
<dbReference type="InterPro" id="IPR001357">
    <property type="entry name" value="BRCT_dom"/>
</dbReference>
<dbReference type="Pfam" id="PF14520">
    <property type="entry name" value="HHH_5"/>
    <property type="match status" value="1"/>
</dbReference>
<comment type="function">
    <text evidence="1 15">DNA ligase that catalyzes the formation of phosphodiester linkages between 5'-phosphoryl and 3'-hydroxyl groups in double-stranded DNA using NAD as a coenzyme and as the energy source for the reaction. It is essential for DNA replication and repair of damaged DNA.</text>
</comment>
<evidence type="ECO:0000256" key="7">
    <source>
        <dbReference type="ARBA" id="ARBA00022763"/>
    </source>
</evidence>
<evidence type="ECO:0000256" key="14">
    <source>
        <dbReference type="ARBA" id="ARBA00060881"/>
    </source>
</evidence>
<dbReference type="CDD" id="cd17748">
    <property type="entry name" value="BRCT_DNA_ligase_like"/>
    <property type="match status" value="1"/>
</dbReference>
<evidence type="ECO:0000256" key="4">
    <source>
        <dbReference type="ARBA" id="ARBA00022598"/>
    </source>
</evidence>
<reference evidence="17 18" key="1">
    <citation type="submission" date="2009-02" db="EMBL/GenBank/DDBJ databases">
        <title>Sequencing of the draft genome and assembly of Dethiobacter alkaliphilus AHT 1.</title>
        <authorList>
            <consortium name="US DOE Joint Genome Institute (JGI-PGF)"/>
            <person name="Lucas S."/>
            <person name="Copeland A."/>
            <person name="Lapidus A."/>
            <person name="Glavina del Rio T."/>
            <person name="Dalin E."/>
            <person name="Tice H."/>
            <person name="Bruce D."/>
            <person name="Goodwin L."/>
            <person name="Pitluck S."/>
            <person name="Larimer F."/>
            <person name="Land M.L."/>
            <person name="Hauser L."/>
            <person name="Muyzer G."/>
        </authorList>
    </citation>
    <scope>NUCLEOTIDE SEQUENCE [LARGE SCALE GENOMIC DNA]</scope>
    <source>
        <strain evidence="17 18">AHT 1</strain>
    </source>
</reference>
<keyword evidence="4 15" id="KW-0436">Ligase</keyword>
<dbReference type="FunFam" id="1.10.150.20:FF:000007">
    <property type="entry name" value="DNA ligase"/>
    <property type="match status" value="1"/>
</dbReference>
<feature type="binding site" evidence="15">
    <location>
        <position position="287"/>
    </location>
    <ligand>
        <name>NAD(+)</name>
        <dbReference type="ChEBI" id="CHEBI:57540"/>
    </ligand>
</feature>
<feature type="binding site" evidence="15">
    <location>
        <position position="428"/>
    </location>
    <ligand>
        <name>Zn(2+)</name>
        <dbReference type="ChEBI" id="CHEBI:29105"/>
    </ligand>
</feature>
<dbReference type="Gene3D" id="1.10.150.20">
    <property type="entry name" value="5' to 3' exonuclease, C-terminal subdomain"/>
    <property type="match status" value="2"/>
</dbReference>
<sequence>MDRQQALETVEKLRQEIDDHNYRYHVLDEPQISDAEFDDLMQKLEAMEAQFPDLVTPDSPTQRVGGKPLEGFEQITHRVPMLSLSNALNIEDLRDFVRRAIRLVPEAELEFVVELKVDGLAVSLQYEEGRFVRGATRGDGEVGEDITHNLRTVQSIPLRLRKPLTLEVRGEVYMPRSSFLKLNEERQAQGQPLFANPRNAAAGSLRQLDPKVAAERNLDMVSYGLGYSSDVTPSSHYDALMTLKELGMRINPHVVVLRELEDVVSYCESWREKRYELPFDIDGLVIKINDRSLQEELGTTAKSPRWAIAYKFPAEQAVTRVKAITVQVGRIGTLTPLAELEPVTLAGTVVKRASLHNEDILREKDVRVGDHVIVQKAGDIIPEVVEVVKSKRTGAEEPFEMPKHCPACGSDATRLPGEVALRCFNPVCPAQVMERITHFASRSAMDIEGMGPAVVLQLLDAGLIADVADIYSLPDKKEALLSLERMGEKSVENLLAAIEKSKKQPLWRLLYGLGIRFVGDRTARLLVEHFNSMEKLMAASAEELEAVDEVGPKIAQSVTEFFSLPESGELIERLRAAGLKLKEEEAEAKDLPLQGKTFVLTGTLPTYSRDEAAELIEDAGGRVTGSVSKKTDYVVAGEKAGSKLEKAEKLAVTILDEEGLQSLLNIE</sequence>
<evidence type="ECO:0000256" key="2">
    <source>
        <dbReference type="ARBA" id="ARBA00012722"/>
    </source>
</evidence>
<feature type="domain" description="BRCT" evidence="16">
    <location>
        <begin position="588"/>
        <end position="667"/>
    </location>
</feature>
<dbReference type="EC" id="6.5.1.2" evidence="2 15"/>
<dbReference type="FunFam" id="1.10.150.20:FF:000006">
    <property type="entry name" value="DNA ligase"/>
    <property type="match status" value="1"/>
</dbReference>
<evidence type="ECO:0000256" key="13">
    <source>
        <dbReference type="ARBA" id="ARBA00034005"/>
    </source>
</evidence>
<dbReference type="NCBIfam" id="NF005932">
    <property type="entry name" value="PRK07956.1"/>
    <property type="match status" value="1"/>
</dbReference>
<keyword evidence="7 15" id="KW-0227">DNA damage</keyword>
<dbReference type="Gene3D" id="2.40.50.140">
    <property type="entry name" value="Nucleic acid-binding proteins"/>
    <property type="match status" value="1"/>
</dbReference>
<feature type="binding site" evidence="15">
    <location>
        <position position="137"/>
    </location>
    <ligand>
        <name>NAD(+)</name>
        <dbReference type="ChEBI" id="CHEBI:57540"/>
    </ligand>
</feature>
<proteinExistence type="inferred from homology"/>
<dbReference type="GO" id="GO:0003911">
    <property type="term" value="F:DNA ligase (NAD+) activity"/>
    <property type="evidence" value="ECO:0007669"/>
    <property type="project" value="UniProtKB-UniRule"/>
</dbReference>
<keyword evidence="5 15" id="KW-0235">DNA replication</keyword>
<evidence type="ECO:0000256" key="1">
    <source>
        <dbReference type="ARBA" id="ARBA00004067"/>
    </source>
</evidence>
<evidence type="ECO:0000256" key="12">
    <source>
        <dbReference type="ARBA" id="ARBA00023211"/>
    </source>
</evidence>
<dbReference type="InterPro" id="IPR004149">
    <property type="entry name" value="Znf_DNAligase_C4"/>
</dbReference>
<dbReference type="InterPro" id="IPR036420">
    <property type="entry name" value="BRCT_dom_sf"/>
</dbReference>
<name>C0GK05_DETAL</name>
<comment type="similarity">
    <text evidence="14 15">Belongs to the NAD-dependent DNA ligase family. LigA subfamily.</text>
</comment>
<keyword evidence="10 15" id="KW-0520">NAD</keyword>
<dbReference type="FunFam" id="2.40.50.140:FF:000012">
    <property type="entry name" value="DNA ligase"/>
    <property type="match status" value="1"/>
</dbReference>
<dbReference type="Gene3D" id="1.10.287.610">
    <property type="entry name" value="Helix hairpin bin"/>
    <property type="match status" value="1"/>
</dbReference>
<dbReference type="InterPro" id="IPR003583">
    <property type="entry name" value="Hlx-hairpin-Hlx_DNA-bd_motif"/>
</dbReference>
<dbReference type="GO" id="GO:0006260">
    <property type="term" value="P:DNA replication"/>
    <property type="evidence" value="ECO:0007669"/>
    <property type="project" value="UniProtKB-KW"/>
</dbReference>
<dbReference type="InterPro" id="IPR018239">
    <property type="entry name" value="DNA_ligase_AS"/>
</dbReference>
<feature type="binding site" evidence="15">
    <location>
        <position position="114"/>
    </location>
    <ligand>
        <name>NAD(+)</name>
        <dbReference type="ChEBI" id="CHEBI:57540"/>
    </ligand>
</feature>
<keyword evidence="6 15" id="KW-0479">Metal-binding</keyword>